<dbReference type="RefSeq" id="WP_289456593.1">
    <property type="nucleotide sequence ID" value="NZ_JAUCGQ010000003.1"/>
</dbReference>
<dbReference type="InterPro" id="IPR003709">
    <property type="entry name" value="VanY-like_core_dom"/>
</dbReference>
<dbReference type="Pfam" id="PF02557">
    <property type="entry name" value="VanY"/>
    <property type="match status" value="1"/>
</dbReference>
<dbReference type="InterPro" id="IPR052179">
    <property type="entry name" value="DD-CPase-like"/>
</dbReference>
<gene>
    <name evidence="3" type="ORF">QRT04_15930</name>
</gene>
<dbReference type="CDD" id="cd14846">
    <property type="entry name" value="Peptidase_M15_like"/>
    <property type="match status" value="1"/>
</dbReference>
<dbReference type="EMBL" id="JAUCGQ010000003">
    <property type="protein sequence ID" value="MDM7856427.1"/>
    <property type="molecule type" value="Genomic_DNA"/>
</dbReference>
<evidence type="ECO:0000313" key="4">
    <source>
        <dbReference type="Proteomes" id="UP001529338"/>
    </source>
</evidence>
<dbReference type="PANTHER" id="PTHR34385">
    <property type="entry name" value="D-ALANYL-D-ALANINE CARBOXYPEPTIDASE"/>
    <property type="match status" value="1"/>
</dbReference>
<evidence type="ECO:0000313" key="3">
    <source>
        <dbReference type="EMBL" id="MDM7856427.1"/>
    </source>
</evidence>
<feature type="region of interest" description="Disordered" evidence="1">
    <location>
        <begin position="1"/>
        <end position="36"/>
    </location>
</feature>
<proteinExistence type="predicted"/>
<dbReference type="Gene3D" id="3.30.1380.10">
    <property type="match status" value="1"/>
</dbReference>
<dbReference type="PANTHER" id="PTHR34385:SF1">
    <property type="entry name" value="PEPTIDOGLYCAN L-ALANYL-D-GLUTAMATE ENDOPEPTIDASE CWLK"/>
    <property type="match status" value="1"/>
</dbReference>
<reference evidence="3 4" key="1">
    <citation type="submission" date="2023-06" db="EMBL/GenBank/DDBJ databases">
        <title>Cellulomonas sp. MW4 Whole genome sequence.</title>
        <authorList>
            <person name="Park S."/>
        </authorList>
    </citation>
    <scope>NUCLEOTIDE SEQUENCE [LARGE SCALE GENOMIC DNA]</scope>
    <source>
        <strain evidence="3 4">MW4</strain>
    </source>
</reference>
<evidence type="ECO:0000256" key="1">
    <source>
        <dbReference type="SAM" id="MobiDB-lite"/>
    </source>
</evidence>
<feature type="compositionally biased region" description="Basic and acidic residues" evidence="1">
    <location>
        <begin position="98"/>
        <end position="112"/>
    </location>
</feature>
<dbReference type="Proteomes" id="UP001529338">
    <property type="component" value="Unassembled WGS sequence"/>
</dbReference>
<comment type="caution">
    <text evidence="3">The sequence shown here is derived from an EMBL/GenBank/DDBJ whole genome shotgun (WGS) entry which is preliminary data.</text>
</comment>
<name>A0ABT7SLI8_9CELL</name>
<protein>
    <submittedName>
        <fullName evidence="3">M15 family metallopeptidase</fullName>
    </submittedName>
</protein>
<keyword evidence="4" id="KW-1185">Reference proteome</keyword>
<organism evidence="3 4">
    <name type="scientific">Cellulomonas alba</name>
    <dbReference type="NCBI Taxonomy" id="3053467"/>
    <lineage>
        <taxon>Bacteria</taxon>
        <taxon>Bacillati</taxon>
        <taxon>Actinomycetota</taxon>
        <taxon>Actinomycetes</taxon>
        <taxon>Micrococcales</taxon>
        <taxon>Cellulomonadaceae</taxon>
        <taxon>Cellulomonas</taxon>
    </lineage>
</organism>
<feature type="compositionally biased region" description="Basic residues" evidence="1">
    <location>
        <begin position="10"/>
        <end position="34"/>
    </location>
</feature>
<dbReference type="InterPro" id="IPR009045">
    <property type="entry name" value="Zn_M74/Hedgehog-like"/>
</dbReference>
<accession>A0ABT7SLI8</accession>
<evidence type="ECO:0000259" key="2">
    <source>
        <dbReference type="Pfam" id="PF02557"/>
    </source>
</evidence>
<feature type="domain" description="D-alanyl-D-alanine carboxypeptidase-like core" evidence="2">
    <location>
        <begin position="108"/>
        <end position="200"/>
    </location>
</feature>
<feature type="region of interest" description="Disordered" evidence="1">
    <location>
        <begin position="69"/>
        <end position="112"/>
    </location>
</feature>
<sequence length="235" mass="24718">METTAAPTPRPKRARAPRPLHLRPRPRRRPHARGTRTATALVALAVTGALLAGCTADVAPDALGPSPAALPVHASGSAKAPRTTPHSPPTSPTTTHTTPHDASRTKGLDPELRRRFDVARSAAAKHGLSLTITSGRRTVAQQEALIKDAVEQHGSVTEAHKYVLPPERSAHVAGTAIDVGGQKAAAWLADHETAFGLCRTYANEWWHFELVGAVGETCPAMHPDSSGGWDGVDAG</sequence>
<dbReference type="SUPFAM" id="SSF55166">
    <property type="entry name" value="Hedgehog/DD-peptidase"/>
    <property type="match status" value="1"/>
</dbReference>